<feature type="domain" description="ABC-type glycine betaine transport system substrate-binding" evidence="1">
    <location>
        <begin position="1"/>
        <end position="67"/>
    </location>
</feature>
<proteinExistence type="predicted"/>
<gene>
    <name evidence="2" type="ORF">HF519_24760</name>
</gene>
<evidence type="ECO:0000313" key="3">
    <source>
        <dbReference type="Proteomes" id="UP000586918"/>
    </source>
</evidence>
<evidence type="ECO:0000313" key="2">
    <source>
        <dbReference type="EMBL" id="NMH94726.1"/>
    </source>
</evidence>
<dbReference type="GO" id="GO:0022857">
    <property type="term" value="F:transmembrane transporter activity"/>
    <property type="evidence" value="ECO:0007669"/>
    <property type="project" value="InterPro"/>
</dbReference>
<dbReference type="SUPFAM" id="SSF53850">
    <property type="entry name" value="Periplasmic binding protein-like II"/>
    <property type="match status" value="1"/>
</dbReference>
<sequence length="86" mass="9646">MLADDKSHHPKYNASATVRKEAFDRNRDIAKVFEPIAAALDELTVAELNKKVSADGLAPRVARQWLTDKGFIGAARDRGSRQRRQQ</sequence>
<keyword evidence="3" id="KW-1185">Reference proteome</keyword>
<dbReference type="Gene3D" id="3.40.190.10">
    <property type="entry name" value="Periplasmic binding protein-like II"/>
    <property type="match status" value="1"/>
</dbReference>
<dbReference type="InterPro" id="IPR007210">
    <property type="entry name" value="ABC_Gly_betaine_transp_sub-bd"/>
</dbReference>
<dbReference type="AlphaFoldDB" id="A0A848DQL0"/>
<organism evidence="2 3">
    <name type="scientific">Pseudonocardia bannensis</name>
    <dbReference type="NCBI Taxonomy" id="630973"/>
    <lineage>
        <taxon>Bacteria</taxon>
        <taxon>Bacillati</taxon>
        <taxon>Actinomycetota</taxon>
        <taxon>Actinomycetes</taxon>
        <taxon>Pseudonocardiales</taxon>
        <taxon>Pseudonocardiaceae</taxon>
        <taxon>Pseudonocardia</taxon>
    </lineage>
</organism>
<reference evidence="2 3" key="1">
    <citation type="submission" date="2020-04" db="EMBL/GenBank/DDBJ databases">
        <authorList>
            <person name="Klaysubun C."/>
            <person name="Duangmal K."/>
            <person name="Lipun K."/>
        </authorList>
    </citation>
    <scope>NUCLEOTIDE SEQUENCE [LARGE SCALE GENOMIC DNA]</scope>
    <source>
        <strain evidence="2 3">DSM 45300</strain>
    </source>
</reference>
<dbReference type="GO" id="GO:0043190">
    <property type="term" value="C:ATP-binding cassette (ABC) transporter complex"/>
    <property type="evidence" value="ECO:0007669"/>
    <property type="project" value="InterPro"/>
</dbReference>
<name>A0A848DQL0_9PSEU</name>
<protein>
    <recommendedName>
        <fullName evidence="1">ABC-type glycine betaine transport system substrate-binding domain-containing protein</fullName>
    </recommendedName>
</protein>
<comment type="caution">
    <text evidence="2">The sequence shown here is derived from an EMBL/GenBank/DDBJ whole genome shotgun (WGS) entry which is preliminary data.</text>
</comment>
<dbReference type="Pfam" id="PF04069">
    <property type="entry name" value="OpuAC"/>
    <property type="match status" value="1"/>
</dbReference>
<dbReference type="Proteomes" id="UP000586918">
    <property type="component" value="Unassembled WGS sequence"/>
</dbReference>
<accession>A0A848DQL0</accession>
<dbReference type="EMBL" id="JAAXKZ010000128">
    <property type="protein sequence ID" value="NMH94726.1"/>
    <property type="molecule type" value="Genomic_DNA"/>
</dbReference>
<evidence type="ECO:0000259" key="1">
    <source>
        <dbReference type="Pfam" id="PF04069"/>
    </source>
</evidence>